<evidence type="ECO:0000256" key="6">
    <source>
        <dbReference type="ARBA" id="ARBA00023274"/>
    </source>
</evidence>
<feature type="region of interest" description="Disordered" evidence="7">
    <location>
        <begin position="1"/>
        <end position="22"/>
    </location>
</feature>
<reference evidence="8 9" key="1">
    <citation type="journal article" date="2020" name="ISME J.">
        <title>Uncovering the hidden diversity of litter-decomposition mechanisms in mushroom-forming fungi.</title>
        <authorList>
            <person name="Floudas D."/>
            <person name="Bentzer J."/>
            <person name="Ahren D."/>
            <person name="Johansson T."/>
            <person name="Persson P."/>
            <person name="Tunlid A."/>
        </authorList>
    </citation>
    <scope>NUCLEOTIDE SEQUENCE [LARGE SCALE GENOMIC DNA]</scope>
    <source>
        <strain evidence="8 9">CBS 101986</strain>
    </source>
</reference>
<evidence type="ECO:0000256" key="2">
    <source>
        <dbReference type="ARBA" id="ARBA00010152"/>
    </source>
</evidence>
<evidence type="ECO:0000256" key="4">
    <source>
        <dbReference type="ARBA" id="ARBA00022980"/>
    </source>
</evidence>
<feature type="compositionally biased region" description="Basic and acidic residues" evidence="7">
    <location>
        <begin position="192"/>
        <end position="209"/>
    </location>
</feature>
<dbReference type="Proteomes" id="UP000567179">
    <property type="component" value="Unassembled WGS sequence"/>
</dbReference>
<dbReference type="EMBL" id="JAACJJ010000019">
    <property type="protein sequence ID" value="KAF5323274.1"/>
    <property type="molecule type" value="Genomic_DNA"/>
</dbReference>
<comment type="similarity">
    <text evidence="2">Belongs to the mitochondrion-specific ribosomal protein mL41 family.</text>
</comment>
<gene>
    <name evidence="8" type="ORF">D9619_013473</name>
</gene>
<feature type="region of interest" description="Disordered" evidence="7">
    <location>
        <begin position="151"/>
        <end position="217"/>
    </location>
</feature>
<keyword evidence="9" id="KW-1185">Reference proteome</keyword>
<dbReference type="AlphaFoldDB" id="A0A8H5BHH2"/>
<keyword evidence="5" id="KW-0496">Mitochondrion</keyword>
<sequence length="217" mass="23827">MIPTAVRASKASRAPLTPKRGNKDFYKGTRQAFLPGGRRTGAPGKHVIGGKAKYRLIDEKVRVFVAPPINDILNTELRPYVHLGVKLSDDHKRAVFGRVKGGLTSEHFLTLARQHTFARSRPLTDVPEEGTADVPYTTRALPSWLRAQIKLNGQPDPLQKEKVKGSERRKLRKKVAEGAGGEGGNANRSRNKKELQVVMDHAKVSDAPKLEAPSSSS</sequence>
<keyword evidence="4" id="KW-0689">Ribosomal protein</keyword>
<organism evidence="8 9">
    <name type="scientific">Psilocybe cf. subviscida</name>
    <dbReference type="NCBI Taxonomy" id="2480587"/>
    <lineage>
        <taxon>Eukaryota</taxon>
        <taxon>Fungi</taxon>
        <taxon>Dikarya</taxon>
        <taxon>Basidiomycota</taxon>
        <taxon>Agaricomycotina</taxon>
        <taxon>Agaricomycetes</taxon>
        <taxon>Agaricomycetidae</taxon>
        <taxon>Agaricales</taxon>
        <taxon>Agaricineae</taxon>
        <taxon>Strophariaceae</taxon>
        <taxon>Psilocybe</taxon>
    </lineage>
</organism>
<dbReference type="InterPro" id="IPR019189">
    <property type="entry name" value="Ribosomal_mL41"/>
</dbReference>
<accession>A0A8H5BHH2</accession>
<dbReference type="Pfam" id="PF09809">
    <property type="entry name" value="MRP-L27"/>
    <property type="match status" value="1"/>
</dbReference>
<keyword evidence="6" id="KW-0687">Ribonucleoprotein</keyword>
<proteinExistence type="inferred from homology"/>
<dbReference type="GO" id="GO:0006412">
    <property type="term" value="P:translation"/>
    <property type="evidence" value="ECO:0007669"/>
    <property type="project" value="TreeGrafter"/>
</dbReference>
<comment type="subcellular location">
    <subcellularLocation>
        <location evidence="1">Mitochondrion</location>
    </subcellularLocation>
</comment>
<evidence type="ECO:0000256" key="5">
    <source>
        <dbReference type="ARBA" id="ARBA00023128"/>
    </source>
</evidence>
<evidence type="ECO:0000256" key="7">
    <source>
        <dbReference type="SAM" id="MobiDB-lite"/>
    </source>
</evidence>
<dbReference type="OrthoDB" id="408933at2759"/>
<evidence type="ECO:0000313" key="8">
    <source>
        <dbReference type="EMBL" id="KAF5323274.1"/>
    </source>
</evidence>
<evidence type="ECO:0000256" key="3">
    <source>
        <dbReference type="ARBA" id="ARBA00022946"/>
    </source>
</evidence>
<dbReference type="PANTHER" id="PTHR21338:SF0">
    <property type="entry name" value="LARGE RIBOSOMAL SUBUNIT PROTEIN ML41"/>
    <property type="match status" value="1"/>
</dbReference>
<comment type="caution">
    <text evidence="8">The sequence shown here is derived from an EMBL/GenBank/DDBJ whole genome shotgun (WGS) entry which is preliminary data.</text>
</comment>
<evidence type="ECO:0000256" key="1">
    <source>
        <dbReference type="ARBA" id="ARBA00004173"/>
    </source>
</evidence>
<keyword evidence="3" id="KW-0809">Transit peptide</keyword>
<dbReference type="GO" id="GO:0005762">
    <property type="term" value="C:mitochondrial large ribosomal subunit"/>
    <property type="evidence" value="ECO:0007669"/>
    <property type="project" value="InterPro"/>
</dbReference>
<evidence type="ECO:0000313" key="9">
    <source>
        <dbReference type="Proteomes" id="UP000567179"/>
    </source>
</evidence>
<dbReference type="PANTHER" id="PTHR21338">
    <property type="entry name" value="MITOCHONDRIAL RIBOSOMAL PROTEIN L41"/>
    <property type="match status" value="1"/>
</dbReference>
<protein>
    <submittedName>
        <fullName evidence="8">Uncharacterized protein</fullName>
    </submittedName>
</protein>
<name>A0A8H5BHH2_9AGAR</name>
<feature type="compositionally biased region" description="Basic and acidic residues" evidence="7">
    <location>
        <begin position="158"/>
        <end position="168"/>
    </location>
</feature>
<dbReference type="GO" id="GO:0003735">
    <property type="term" value="F:structural constituent of ribosome"/>
    <property type="evidence" value="ECO:0007669"/>
    <property type="project" value="InterPro"/>
</dbReference>